<dbReference type="Gene3D" id="3.50.30.50">
    <property type="entry name" value="Putative cyclase"/>
    <property type="match status" value="1"/>
</dbReference>
<dbReference type="PANTHER" id="PTHR31118:SF12">
    <property type="entry name" value="CYCLASE-LIKE PROTEIN 2"/>
    <property type="match status" value="1"/>
</dbReference>
<dbReference type="PANTHER" id="PTHR31118">
    <property type="entry name" value="CYCLASE-LIKE PROTEIN 2"/>
    <property type="match status" value="1"/>
</dbReference>
<reference evidence="1 2" key="1">
    <citation type="submission" date="2016-01" db="EMBL/GenBank/DDBJ databases">
        <title>Genome sequence of Clostridium neopropionicum X4, DSM-3847.</title>
        <authorList>
            <person name="Poehlein A."/>
            <person name="Beck M.H."/>
            <person name="Bengelsdorf F.R."/>
            <person name="Daniel R."/>
            <person name="Duerre P."/>
        </authorList>
    </citation>
    <scope>NUCLEOTIDE SEQUENCE [LARGE SCALE GENOMIC DNA]</scope>
    <source>
        <strain evidence="1 2">DSM-3847</strain>
    </source>
</reference>
<keyword evidence="1" id="KW-0378">Hydrolase</keyword>
<dbReference type="EC" id="3.5.1.9" evidence="1"/>
<dbReference type="RefSeq" id="WP_066089445.1">
    <property type="nucleotide sequence ID" value="NZ_LRVM01000009.1"/>
</dbReference>
<protein>
    <submittedName>
        <fullName evidence="1">Kynurenine formamidase</fullName>
        <ecNumber evidence="1">3.5.1.9</ecNumber>
    </submittedName>
</protein>
<dbReference type="AlphaFoldDB" id="A0A136WCL2"/>
<accession>A0A136WCL2</accession>
<dbReference type="InterPro" id="IPR037175">
    <property type="entry name" value="KFase_sf"/>
</dbReference>
<sequence length="250" mass="28561">MANTKLWDAVKELKTASYKWVDLTHELSPETPHWFGFKPLGIEKLYDYPEAPMRVYQYSNPGQYGTHVDVPLHFNPNGRAQAEIRPDEMVYPLVVIDKSKEVEKNKDYVLTVDDLKAWEAENGRIPQGSFVAFRSDWYKRPAENFDNYDDKGIPHYPGWDLDAIKWLVEERNVGTIGHETADTDPGFITSSENIYPYPGEKYILDQDRIQFELLANLDQVPATGAVIVCAFPKLKDGTGYPARCFAIVPV</sequence>
<dbReference type="STRING" id="36847.CLNEO_24020"/>
<dbReference type="GO" id="GO:0004061">
    <property type="term" value="F:arylformamidase activity"/>
    <property type="evidence" value="ECO:0007669"/>
    <property type="project" value="UniProtKB-EC"/>
</dbReference>
<proteinExistence type="predicted"/>
<dbReference type="SUPFAM" id="SSF102198">
    <property type="entry name" value="Putative cyclase"/>
    <property type="match status" value="1"/>
</dbReference>
<dbReference type="Pfam" id="PF04199">
    <property type="entry name" value="Cyclase"/>
    <property type="match status" value="1"/>
</dbReference>
<keyword evidence="2" id="KW-1185">Reference proteome</keyword>
<dbReference type="EMBL" id="LRVM01000009">
    <property type="protein sequence ID" value="KXL52237.1"/>
    <property type="molecule type" value="Genomic_DNA"/>
</dbReference>
<dbReference type="GO" id="GO:0019441">
    <property type="term" value="P:L-tryptophan catabolic process to kynurenine"/>
    <property type="evidence" value="ECO:0007669"/>
    <property type="project" value="InterPro"/>
</dbReference>
<dbReference type="Proteomes" id="UP000070539">
    <property type="component" value="Unassembled WGS sequence"/>
</dbReference>
<dbReference type="PATRIC" id="fig|36847.3.peg.2798"/>
<dbReference type="OrthoDB" id="9796085at2"/>
<evidence type="ECO:0000313" key="1">
    <source>
        <dbReference type="EMBL" id="KXL52237.1"/>
    </source>
</evidence>
<gene>
    <name evidence="1" type="primary">kynB_2</name>
    <name evidence="1" type="ORF">CLNEO_24020</name>
</gene>
<dbReference type="InterPro" id="IPR007325">
    <property type="entry name" value="KFase/CYL"/>
</dbReference>
<comment type="caution">
    <text evidence="1">The sequence shown here is derived from an EMBL/GenBank/DDBJ whole genome shotgun (WGS) entry which is preliminary data.</text>
</comment>
<evidence type="ECO:0000313" key="2">
    <source>
        <dbReference type="Proteomes" id="UP000070539"/>
    </source>
</evidence>
<name>A0A136WCL2_9FIRM</name>
<organism evidence="1 2">
    <name type="scientific">Anaerotignum neopropionicum</name>
    <dbReference type="NCBI Taxonomy" id="36847"/>
    <lineage>
        <taxon>Bacteria</taxon>
        <taxon>Bacillati</taxon>
        <taxon>Bacillota</taxon>
        <taxon>Clostridia</taxon>
        <taxon>Lachnospirales</taxon>
        <taxon>Anaerotignaceae</taxon>
        <taxon>Anaerotignum</taxon>
    </lineage>
</organism>